<sequence length="120" mass="13182">MRRFLSLALLLALALAALPPLLGPSLPPGTELRLLSPDLKTLYGAWRVEGKRLLALSPPVAPKAGQEVQLLVALPGEKPRAFPGVAERGDVLLPWEKERLSLLRLLKEVYGLNPPERLWP</sequence>
<protein>
    <submittedName>
        <fullName evidence="1">Uncharacterized protein</fullName>
    </submittedName>
</protein>
<dbReference type="STRING" id="482827.SAMN04488243_10948"/>
<dbReference type="Proteomes" id="UP000199446">
    <property type="component" value="Unassembled WGS sequence"/>
</dbReference>
<evidence type="ECO:0000313" key="2">
    <source>
        <dbReference type="Proteomes" id="UP000199446"/>
    </source>
</evidence>
<keyword evidence="2" id="KW-1185">Reference proteome</keyword>
<accession>A0A1G7FJL9</accession>
<dbReference type="AlphaFoldDB" id="A0A1G7FJL9"/>
<organism evidence="1 2">
    <name type="scientific">Thermus arciformis</name>
    <dbReference type="NCBI Taxonomy" id="482827"/>
    <lineage>
        <taxon>Bacteria</taxon>
        <taxon>Thermotogati</taxon>
        <taxon>Deinococcota</taxon>
        <taxon>Deinococci</taxon>
        <taxon>Thermales</taxon>
        <taxon>Thermaceae</taxon>
        <taxon>Thermus</taxon>
    </lineage>
</organism>
<reference evidence="2" key="1">
    <citation type="submission" date="2016-10" db="EMBL/GenBank/DDBJ databases">
        <authorList>
            <person name="Varghese N."/>
            <person name="Submissions S."/>
        </authorList>
    </citation>
    <scope>NUCLEOTIDE SEQUENCE [LARGE SCALE GENOMIC DNA]</scope>
    <source>
        <strain evidence="2">CGMCC 1.6992</strain>
    </source>
</reference>
<proteinExistence type="predicted"/>
<gene>
    <name evidence="1" type="ORF">SAMN04488243_10948</name>
</gene>
<dbReference type="OrthoDB" id="33131at2"/>
<name>A0A1G7FJL9_9DEIN</name>
<dbReference type="RefSeq" id="WP_093006437.1">
    <property type="nucleotide sequence ID" value="NZ_FNBC01000009.1"/>
</dbReference>
<evidence type="ECO:0000313" key="1">
    <source>
        <dbReference type="EMBL" id="SDE76093.1"/>
    </source>
</evidence>
<dbReference type="EMBL" id="FNBC01000009">
    <property type="protein sequence ID" value="SDE76093.1"/>
    <property type="molecule type" value="Genomic_DNA"/>
</dbReference>